<dbReference type="Proteomes" id="UP000501705">
    <property type="component" value="Chromosome"/>
</dbReference>
<dbReference type="GO" id="GO:0022857">
    <property type="term" value="F:transmembrane transporter activity"/>
    <property type="evidence" value="ECO:0007669"/>
    <property type="project" value="TreeGrafter"/>
</dbReference>
<dbReference type="PROSITE" id="PS50893">
    <property type="entry name" value="ABC_TRANSPORTER_2"/>
    <property type="match status" value="1"/>
</dbReference>
<evidence type="ECO:0000259" key="4">
    <source>
        <dbReference type="PROSITE" id="PS50893"/>
    </source>
</evidence>
<gene>
    <name evidence="5" type="ORF">F5X71_32000</name>
</gene>
<protein>
    <submittedName>
        <fullName evidence="5">ATP-binding cassette domain-containing protein</fullName>
    </submittedName>
</protein>
<dbReference type="InterPro" id="IPR003593">
    <property type="entry name" value="AAA+_ATPase"/>
</dbReference>
<dbReference type="CDD" id="cd03255">
    <property type="entry name" value="ABC_MJ0796_LolCDE_FtsE"/>
    <property type="match status" value="1"/>
</dbReference>
<dbReference type="GO" id="GO:0016887">
    <property type="term" value="F:ATP hydrolysis activity"/>
    <property type="evidence" value="ECO:0007669"/>
    <property type="project" value="InterPro"/>
</dbReference>
<dbReference type="RefSeq" id="WP_167466900.1">
    <property type="nucleotide sequence ID" value="NZ_CP046171.1"/>
</dbReference>
<dbReference type="PANTHER" id="PTHR24220">
    <property type="entry name" value="IMPORT ATP-BINDING PROTEIN"/>
    <property type="match status" value="1"/>
</dbReference>
<dbReference type="PROSITE" id="PS00211">
    <property type="entry name" value="ABC_TRANSPORTER_1"/>
    <property type="match status" value="1"/>
</dbReference>
<dbReference type="AlphaFoldDB" id="A0A6G9XZF6"/>
<evidence type="ECO:0000313" key="6">
    <source>
        <dbReference type="Proteomes" id="UP000501705"/>
    </source>
</evidence>
<feature type="domain" description="ABC transporter" evidence="4">
    <location>
        <begin position="6"/>
        <end position="253"/>
    </location>
</feature>
<dbReference type="InterPro" id="IPR017911">
    <property type="entry name" value="MacB-like_ATP-bd"/>
</dbReference>
<evidence type="ECO:0000256" key="2">
    <source>
        <dbReference type="ARBA" id="ARBA00022741"/>
    </source>
</evidence>
<dbReference type="PANTHER" id="PTHR24220:SF685">
    <property type="entry name" value="ABC TRANSPORTER RELATED"/>
    <property type="match status" value="1"/>
</dbReference>
<dbReference type="SUPFAM" id="SSF52540">
    <property type="entry name" value="P-loop containing nucleoside triphosphate hydrolases"/>
    <property type="match status" value="1"/>
</dbReference>
<proteinExistence type="predicted"/>
<evidence type="ECO:0000313" key="5">
    <source>
        <dbReference type="EMBL" id="QIS06319.1"/>
    </source>
</evidence>
<dbReference type="Pfam" id="PF00005">
    <property type="entry name" value="ABC_tran"/>
    <property type="match status" value="1"/>
</dbReference>
<dbReference type="InterPro" id="IPR003439">
    <property type="entry name" value="ABC_transporter-like_ATP-bd"/>
</dbReference>
<evidence type="ECO:0000256" key="1">
    <source>
        <dbReference type="ARBA" id="ARBA00022448"/>
    </source>
</evidence>
<keyword evidence="3 5" id="KW-0067">ATP-binding</keyword>
<dbReference type="InterPro" id="IPR017871">
    <property type="entry name" value="ABC_transporter-like_CS"/>
</dbReference>
<keyword evidence="2" id="KW-0547">Nucleotide-binding</keyword>
<keyword evidence="1" id="KW-0813">Transport</keyword>
<evidence type="ECO:0000256" key="3">
    <source>
        <dbReference type="ARBA" id="ARBA00022840"/>
    </source>
</evidence>
<name>A0A6G9XZF6_NOCBR</name>
<dbReference type="InterPro" id="IPR027417">
    <property type="entry name" value="P-loop_NTPase"/>
</dbReference>
<dbReference type="GO" id="GO:0005886">
    <property type="term" value="C:plasma membrane"/>
    <property type="evidence" value="ECO:0007669"/>
    <property type="project" value="TreeGrafter"/>
</dbReference>
<sequence length="253" mass="27602">MMRTSLTVDDVTLTYPDGTGRLTALDRVRLHVDGGDIAAITGPSGSGKSSLLAVVATLIRPDSGRIELRTADGSVDLAAVGRREAAALRRSSIGIVFQQPNLIPALTAVEQLEVMTHLGQRLRQPARRRRETHSRAMELLDSVGLADQHAKRPAQLSGGQRQRVNIARALMHNPALLVIDEPTSALDTERGSAIIDLILTITKDHNAATLLVTHDHTHLHHMTTVHHMTDGHLTQTRNSENWNVPKQYVPKTA</sequence>
<dbReference type="EMBL" id="CP046171">
    <property type="protein sequence ID" value="QIS06319.1"/>
    <property type="molecule type" value="Genomic_DNA"/>
</dbReference>
<dbReference type="Gene3D" id="3.40.50.300">
    <property type="entry name" value="P-loop containing nucleotide triphosphate hydrolases"/>
    <property type="match status" value="1"/>
</dbReference>
<dbReference type="InterPro" id="IPR015854">
    <property type="entry name" value="ABC_transpr_LolD-like"/>
</dbReference>
<dbReference type="GO" id="GO:0005524">
    <property type="term" value="F:ATP binding"/>
    <property type="evidence" value="ECO:0007669"/>
    <property type="project" value="UniProtKB-KW"/>
</dbReference>
<dbReference type="SMART" id="SM00382">
    <property type="entry name" value="AAA"/>
    <property type="match status" value="1"/>
</dbReference>
<reference evidence="5 6" key="1">
    <citation type="journal article" date="2019" name="ACS Chem. Biol.">
        <title>Identification and Mobilization of a Cryptic Antibiotic Biosynthesis Gene Locus from a Human-Pathogenic Nocardia Isolate.</title>
        <authorList>
            <person name="Herisse M."/>
            <person name="Ishida K."/>
            <person name="Porter J.L."/>
            <person name="Howden B."/>
            <person name="Hertweck C."/>
            <person name="Stinear T.P."/>
            <person name="Pidot S.J."/>
        </authorList>
    </citation>
    <scope>NUCLEOTIDE SEQUENCE [LARGE SCALE GENOMIC DNA]</scope>
    <source>
        <strain evidence="5 6">AUSMDU00024985</strain>
    </source>
</reference>
<organism evidence="5 6">
    <name type="scientific">Nocardia brasiliensis</name>
    <dbReference type="NCBI Taxonomy" id="37326"/>
    <lineage>
        <taxon>Bacteria</taxon>
        <taxon>Bacillati</taxon>
        <taxon>Actinomycetota</taxon>
        <taxon>Actinomycetes</taxon>
        <taxon>Mycobacteriales</taxon>
        <taxon>Nocardiaceae</taxon>
        <taxon>Nocardia</taxon>
    </lineage>
</organism>
<accession>A0A6G9XZF6</accession>